<feature type="domain" description="GFO/IDH/MocA-like oxidoreductase" evidence="3">
    <location>
        <begin position="142"/>
        <end position="248"/>
    </location>
</feature>
<dbReference type="PANTHER" id="PTHR43818">
    <property type="entry name" value="BCDNA.GH03377"/>
    <property type="match status" value="1"/>
</dbReference>
<dbReference type="Proteomes" id="UP000247465">
    <property type="component" value="Chromosome"/>
</dbReference>
<dbReference type="EMBL" id="CP029803">
    <property type="protein sequence ID" value="AWT60664.1"/>
    <property type="molecule type" value="Genomic_DNA"/>
</dbReference>
<dbReference type="InterPro" id="IPR050463">
    <property type="entry name" value="Gfo/Idh/MocA_oxidrdct_glycsds"/>
</dbReference>
<dbReference type="EC" id="1.1.99.28" evidence="4"/>
<organism evidence="4 5">
    <name type="scientific">Candidatus Moanibacter tarae</name>
    <dbReference type="NCBI Taxonomy" id="2200854"/>
    <lineage>
        <taxon>Bacteria</taxon>
        <taxon>Pseudomonadati</taxon>
        <taxon>Verrucomicrobiota</taxon>
        <taxon>Opitutia</taxon>
        <taxon>Puniceicoccales</taxon>
        <taxon>Puniceicoccales incertae sedis</taxon>
        <taxon>Candidatus Moanibacter</taxon>
    </lineage>
</organism>
<dbReference type="SUPFAM" id="SSF51735">
    <property type="entry name" value="NAD(P)-binding Rossmann-fold domains"/>
    <property type="match status" value="1"/>
</dbReference>
<evidence type="ECO:0000313" key="5">
    <source>
        <dbReference type="Proteomes" id="UP000247465"/>
    </source>
</evidence>
<evidence type="ECO:0000259" key="2">
    <source>
        <dbReference type="Pfam" id="PF01408"/>
    </source>
</evidence>
<dbReference type="InterPro" id="IPR036291">
    <property type="entry name" value="NAD(P)-bd_dom_sf"/>
</dbReference>
<dbReference type="PANTHER" id="PTHR43818:SF11">
    <property type="entry name" value="BCDNA.GH03377"/>
    <property type="match status" value="1"/>
</dbReference>
<evidence type="ECO:0000313" key="4">
    <source>
        <dbReference type="EMBL" id="AWT60664.1"/>
    </source>
</evidence>
<proteinExistence type="predicted"/>
<dbReference type="Gene3D" id="3.40.50.720">
    <property type="entry name" value="NAD(P)-binding Rossmann-like Domain"/>
    <property type="match status" value="1"/>
</dbReference>
<feature type="domain" description="Gfo/Idh/MocA-like oxidoreductase N-terminal" evidence="2">
    <location>
        <begin position="34"/>
        <end position="131"/>
    </location>
</feature>
<keyword evidence="1 4" id="KW-0560">Oxidoreductase</keyword>
<reference evidence="4 5" key="1">
    <citation type="submission" date="2018-06" db="EMBL/GenBank/DDBJ databases">
        <title>Draft Genome Sequence of a Novel Marine Bacterium Related to the Verrucomicrobia.</title>
        <authorList>
            <person name="Vosseberg J."/>
            <person name="Martijn J."/>
            <person name="Ettema T.J.G."/>
        </authorList>
    </citation>
    <scope>NUCLEOTIDE SEQUENCE [LARGE SCALE GENOMIC DNA]</scope>
    <source>
        <strain evidence="4">TARA_B100001123</strain>
    </source>
</reference>
<dbReference type="InterPro" id="IPR000683">
    <property type="entry name" value="Gfo/Idh/MocA-like_OxRdtase_N"/>
</dbReference>
<gene>
    <name evidence="4" type="primary">gfo_5</name>
    <name evidence="4" type="ORF">DF168_01881</name>
</gene>
<dbReference type="GO" id="GO:0047061">
    <property type="term" value="F:glucose-fructose oxidoreductase activity"/>
    <property type="evidence" value="ECO:0007669"/>
    <property type="project" value="UniProtKB-EC"/>
</dbReference>
<name>A0A2Z4AJR2_9BACT</name>
<dbReference type="Gene3D" id="3.30.360.10">
    <property type="entry name" value="Dihydrodipicolinate Reductase, domain 2"/>
    <property type="match status" value="1"/>
</dbReference>
<dbReference type="Pfam" id="PF22725">
    <property type="entry name" value="GFO_IDH_MocA_C3"/>
    <property type="match status" value="1"/>
</dbReference>
<accession>A0A2Z4AJR2</accession>
<dbReference type="InterPro" id="IPR055170">
    <property type="entry name" value="GFO_IDH_MocA-like_dom"/>
</dbReference>
<protein>
    <submittedName>
        <fullName evidence="4">Glucose--fructose oxidoreductase</fullName>
        <ecNumber evidence="4">1.1.99.28</ecNumber>
    </submittedName>
</protein>
<sequence>MDAMTDCLRIGSIGAHPSPFGIRGFAVQSGAKMKPLEGVELTAVSEINEAAAQRAQQFFGFKEYYVDYREMLQQADLDAVVIALPTNLHKQASIDALEAGCHVLCEKPPTNTAEEMQEVAEAVQKNNRRYMFVRQSRFLPNVQRAREMVLAGELGEVYAAETSWVRSRGEQIKGTAWRSRRDEGGGVLLDLGIHGIDQAWFCMGNPKPVEVMAMTHTAFRHFSIRPDDYTADDTCVCMIRFDTGTMLQGLFAFGMNAIGPPGEKDKALPYSKEWQTSKLFGTDAGLDIDRKLIMRGPVDDVKVTSMNVPEEHEHPMVSQAREFIAAIREGREPLNNVENALTLMKMLTALKRSGDKRQSVSI</sequence>
<dbReference type="SUPFAM" id="SSF55347">
    <property type="entry name" value="Glyceraldehyde-3-phosphate dehydrogenase-like, C-terminal domain"/>
    <property type="match status" value="1"/>
</dbReference>
<dbReference type="GO" id="GO:0000166">
    <property type="term" value="F:nucleotide binding"/>
    <property type="evidence" value="ECO:0007669"/>
    <property type="project" value="InterPro"/>
</dbReference>
<dbReference type="Pfam" id="PF01408">
    <property type="entry name" value="GFO_IDH_MocA"/>
    <property type="match status" value="1"/>
</dbReference>
<evidence type="ECO:0000256" key="1">
    <source>
        <dbReference type="ARBA" id="ARBA00023002"/>
    </source>
</evidence>
<dbReference type="KEGG" id="mtar:DF168_01881"/>
<dbReference type="AlphaFoldDB" id="A0A2Z4AJR2"/>
<evidence type="ECO:0000259" key="3">
    <source>
        <dbReference type="Pfam" id="PF22725"/>
    </source>
</evidence>